<evidence type="ECO:0000313" key="9">
    <source>
        <dbReference type="Proteomes" id="UP000238650"/>
    </source>
</evidence>
<keyword evidence="6" id="KW-0560">Oxidoreductase</keyword>
<evidence type="ECO:0000256" key="4">
    <source>
        <dbReference type="ARBA" id="ARBA00022827"/>
    </source>
</evidence>
<reference evidence="8 9" key="1">
    <citation type="journal article" date="2017" name="New Microbes New Infect">
        <title>Genome sequence of 'Leucobacter massiliensis' sp. nov. isolated from human pharynx after travel to the 2014 Hajj.</title>
        <authorList>
            <person name="Leangapichart T."/>
            <person name="Gautret P."/>
            <person name="Nguyen T.T."/>
            <person name="Armstrong N."/>
            <person name="Rolain J.M."/>
        </authorList>
    </citation>
    <scope>NUCLEOTIDE SEQUENCE [LARGE SCALE GENOMIC DNA]</scope>
    <source>
        <strain evidence="8 9">122RC15</strain>
    </source>
</reference>
<comment type="similarity">
    <text evidence="2">Belongs to the FAD-binding monooxygenase family.</text>
</comment>
<dbReference type="RefSeq" id="WP_105803843.1">
    <property type="nucleotide sequence ID" value="NZ_MWZD01000001.1"/>
</dbReference>
<comment type="caution">
    <text evidence="8">The sequence shown here is derived from an EMBL/GenBank/DDBJ whole genome shotgun (WGS) entry which is preliminary data.</text>
</comment>
<keyword evidence="4" id="KW-0274">FAD</keyword>
<keyword evidence="5" id="KW-0521">NADP</keyword>
<proteinExistence type="inferred from homology"/>
<organism evidence="8 9">
    <name type="scientific">Leucobacter massiliensis</name>
    <dbReference type="NCBI Taxonomy" id="1686285"/>
    <lineage>
        <taxon>Bacteria</taxon>
        <taxon>Bacillati</taxon>
        <taxon>Actinomycetota</taxon>
        <taxon>Actinomycetes</taxon>
        <taxon>Micrococcales</taxon>
        <taxon>Microbacteriaceae</taxon>
        <taxon>Leucobacter</taxon>
    </lineage>
</organism>
<keyword evidence="9" id="KW-1185">Reference proteome</keyword>
<dbReference type="InterPro" id="IPR050346">
    <property type="entry name" value="FMO-like"/>
</dbReference>
<dbReference type="GO" id="GO:0050661">
    <property type="term" value="F:NADP binding"/>
    <property type="evidence" value="ECO:0007669"/>
    <property type="project" value="InterPro"/>
</dbReference>
<protein>
    <submittedName>
        <fullName evidence="8">F420H(2):quinone oxidoreductase</fullName>
    </submittedName>
</protein>
<feature type="region of interest" description="Disordered" evidence="7">
    <location>
        <begin position="1"/>
        <end position="31"/>
    </location>
</feature>
<feature type="compositionally biased region" description="Basic and acidic residues" evidence="7">
    <location>
        <begin position="1"/>
        <end position="12"/>
    </location>
</feature>
<gene>
    <name evidence="8" type="ORF">B4915_00005</name>
</gene>
<evidence type="ECO:0000256" key="6">
    <source>
        <dbReference type="ARBA" id="ARBA00023002"/>
    </source>
</evidence>
<dbReference type="PANTHER" id="PTHR23023">
    <property type="entry name" value="DIMETHYLANILINE MONOOXYGENASE"/>
    <property type="match status" value="1"/>
</dbReference>
<dbReference type="Gene3D" id="3.50.50.60">
    <property type="entry name" value="FAD/NAD(P)-binding domain"/>
    <property type="match status" value="1"/>
</dbReference>
<dbReference type="Pfam" id="PF00743">
    <property type="entry name" value="FMO-like"/>
    <property type="match status" value="1"/>
</dbReference>
<dbReference type="InterPro" id="IPR000960">
    <property type="entry name" value="Flavin_mOase"/>
</dbReference>
<evidence type="ECO:0000256" key="3">
    <source>
        <dbReference type="ARBA" id="ARBA00022630"/>
    </source>
</evidence>
<dbReference type="EMBL" id="MWZD01000001">
    <property type="protein sequence ID" value="PRI12682.1"/>
    <property type="molecule type" value="Genomic_DNA"/>
</dbReference>
<dbReference type="OrthoDB" id="9808049at2"/>
<dbReference type="Proteomes" id="UP000238650">
    <property type="component" value="Unassembled WGS sequence"/>
</dbReference>
<accession>A0A2S9QSZ2</accession>
<dbReference type="InterPro" id="IPR036188">
    <property type="entry name" value="FAD/NAD-bd_sf"/>
</dbReference>
<evidence type="ECO:0000256" key="5">
    <source>
        <dbReference type="ARBA" id="ARBA00022857"/>
    </source>
</evidence>
<name>A0A2S9QSZ2_9MICO</name>
<evidence type="ECO:0000256" key="7">
    <source>
        <dbReference type="SAM" id="MobiDB-lite"/>
    </source>
</evidence>
<dbReference type="AlphaFoldDB" id="A0A2S9QSZ2"/>
<dbReference type="PRINTS" id="PR00370">
    <property type="entry name" value="FMOXYGENASE"/>
</dbReference>
<evidence type="ECO:0000256" key="2">
    <source>
        <dbReference type="ARBA" id="ARBA00010139"/>
    </source>
</evidence>
<evidence type="ECO:0000256" key="1">
    <source>
        <dbReference type="ARBA" id="ARBA00009183"/>
    </source>
</evidence>
<dbReference type="SUPFAM" id="SSF51905">
    <property type="entry name" value="FAD/NAD(P)-binding domain"/>
    <property type="match status" value="2"/>
</dbReference>
<evidence type="ECO:0000313" key="8">
    <source>
        <dbReference type="EMBL" id="PRI12682.1"/>
    </source>
</evidence>
<feature type="region of interest" description="Disordered" evidence="7">
    <location>
        <begin position="461"/>
        <end position="481"/>
    </location>
</feature>
<dbReference type="GO" id="GO:0004499">
    <property type="term" value="F:N,N-dimethylaniline monooxygenase activity"/>
    <property type="evidence" value="ECO:0007669"/>
    <property type="project" value="InterPro"/>
</dbReference>
<keyword evidence="3" id="KW-0285">Flavoprotein</keyword>
<dbReference type="GO" id="GO:0050660">
    <property type="term" value="F:flavin adenine dinucleotide binding"/>
    <property type="evidence" value="ECO:0007669"/>
    <property type="project" value="InterPro"/>
</dbReference>
<dbReference type="InterPro" id="IPR020946">
    <property type="entry name" value="Flavin_mOase-like"/>
</dbReference>
<comment type="similarity">
    <text evidence="1">Belongs to the FMO family.</text>
</comment>
<feature type="compositionally biased region" description="Low complexity" evidence="7">
    <location>
        <begin position="464"/>
        <end position="481"/>
    </location>
</feature>
<sequence>MPRASSPRERRPVSAAAPSPPPAPGSASAPAPETAAAPVCIIGAGPAGLAVARALAERGIPYRHLERHSGVGGLWDIDAPGTPMYESAHFISSRTVSGFSGYPMPDDYPDYPDHRQILTYLRGFADAYGLTERIEFGAEVASVERAGTLWEVSLADGTVSRHRAVVVCTGSQWHPYSPEIPGDFTGEVRHSVEYRSPQEFAGKRVLVVGGGNSGCDIACDAARTADTAAISLRRGYWFIPKHVFGLPSDIVGGKGSFLPKPLERAILQPILRLLNGDPTRLGLQRPDHKLFETHPVVNSMLLHHLQHGDIHARPGIRTTSGSTVEFTDGSREEFDLILLATGYQHRVPVAQRYFGDEQHPDLYLNCCSREHPGLYGVGFIETNSGAYQLFDRQAHLIAGYLDDQASRPAAARAFAERIRTDRPELSGGLRFDASPRHRGYVDSDAYVKHIERLAKRQGWPLSGRPPAAAATPARARAGVPA</sequence>